<keyword evidence="6" id="KW-0448">Lipopolysaccharide biosynthesis</keyword>
<dbReference type="OrthoDB" id="9810303at2"/>
<proteinExistence type="inferred from homology"/>
<dbReference type="PATRIC" id="fig|656366.3.peg.2329"/>
<dbReference type="GO" id="GO:0009103">
    <property type="term" value="P:lipopolysaccharide biosynthetic process"/>
    <property type="evidence" value="ECO:0007669"/>
    <property type="project" value="UniProtKB-KW"/>
</dbReference>
<organism evidence="11 12">
    <name type="scientific">Arthrobacter alpinus</name>
    <dbReference type="NCBI Taxonomy" id="656366"/>
    <lineage>
        <taxon>Bacteria</taxon>
        <taxon>Bacillati</taxon>
        <taxon>Actinomycetota</taxon>
        <taxon>Actinomycetes</taxon>
        <taxon>Micrococcales</taxon>
        <taxon>Micrococcaceae</taxon>
        <taxon>Arthrobacter</taxon>
    </lineage>
</organism>
<evidence type="ECO:0000256" key="4">
    <source>
        <dbReference type="ARBA" id="ARBA00022679"/>
    </source>
</evidence>
<dbReference type="KEGG" id="aaq:AOC05_10785"/>
<keyword evidence="12" id="KW-1185">Reference proteome</keyword>
<dbReference type="GO" id="GO:0005886">
    <property type="term" value="C:plasma membrane"/>
    <property type="evidence" value="ECO:0007669"/>
    <property type="project" value="TreeGrafter"/>
</dbReference>
<keyword evidence="7 9" id="KW-1133">Transmembrane helix</keyword>
<sequence>MTDTVRETKLVSLIFPAYDEIEHVEGMLEFYREIKSTFRDLDFEMLVVDDGSSDGTGEAILAGTVPGESVSVLTLSRNWGSHAGITAGLEHCSGDAAITLSADLQEPLSAIADFLAKWREGNEIVWGLRSVRAAKKGANDLLSTTFSHVLNTNSVIPTYPKEGPSQILVSRQVIEVIRAMPEANRNVLGMIAWTGFSQTHIFFEQMPRPHGASKWTRKKKIKLVMDSFVEFSSAPLQWLGLGGVILASLGGLALLAAIVLMIFGKGIPGGLTLLGGLIGLVGGALLIGLQTVGEYVWRAGDDSRRRPVYILSSRRYSADLGAEAKES</sequence>
<evidence type="ECO:0000256" key="9">
    <source>
        <dbReference type="SAM" id="Phobius"/>
    </source>
</evidence>
<evidence type="ECO:0000256" key="5">
    <source>
        <dbReference type="ARBA" id="ARBA00022692"/>
    </source>
</evidence>
<dbReference type="PANTHER" id="PTHR48090">
    <property type="entry name" value="UNDECAPRENYL-PHOSPHATE 4-DEOXY-4-FORMAMIDO-L-ARABINOSE TRANSFERASE-RELATED"/>
    <property type="match status" value="1"/>
</dbReference>
<evidence type="ECO:0000256" key="3">
    <source>
        <dbReference type="ARBA" id="ARBA00022676"/>
    </source>
</evidence>
<keyword evidence="3" id="KW-0328">Glycosyltransferase</keyword>
<reference evidence="12" key="1">
    <citation type="submission" date="2015-09" db="EMBL/GenBank/DDBJ databases">
        <title>Complete genome of Arthrobacter alpinus strain R3.8.</title>
        <authorList>
            <person name="See-Too W.S."/>
            <person name="Chan K.G."/>
        </authorList>
    </citation>
    <scope>NUCLEOTIDE SEQUENCE [LARGE SCALE GENOMIC DNA]</scope>
    <source>
        <strain evidence="12">R3.8</strain>
    </source>
</reference>
<dbReference type="AlphaFoldDB" id="A0A0M3UGF9"/>
<evidence type="ECO:0000256" key="2">
    <source>
        <dbReference type="ARBA" id="ARBA00022475"/>
    </source>
</evidence>
<accession>A0A0M3UGF9</accession>
<gene>
    <name evidence="11" type="ORF">AOC05_10785</name>
</gene>
<evidence type="ECO:0000256" key="7">
    <source>
        <dbReference type="ARBA" id="ARBA00022989"/>
    </source>
</evidence>
<evidence type="ECO:0000313" key="12">
    <source>
        <dbReference type="Proteomes" id="UP000062833"/>
    </source>
</evidence>
<evidence type="ECO:0000256" key="6">
    <source>
        <dbReference type="ARBA" id="ARBA00022985"/>
    </source>
</evidence>
<evidence type="ECO:0000256" key="1">
    <source>
        <dbReference type="ARBA" id="ARBA00006739"/>
    </source>
</evidence>
<evidence type="ECO:0000256" key="8">
    <source>
        <dbReference type="ARBA" id="ARBA00023136"/>
    </source>
</evidence>
<evidence type="ECO:0000259" key="10">
    <source>
        <dbReference type="Pfam" id="PF00535"/>
    </source>
</evidence>
<evidence type="ECO:0000313" key="11">
    <source>
        <dbReference type="EMBL" id="ALE92679.1"/>
    </source>
</evidence>
<feature type="transmembrane region" description="Helical" evidence="9">
    <location>
        <begin position="270"/>
        <end position="289"/>
    </location>
</feature>
<keyword evidence="8 9" id="KW-0472">Membrane</keyword>
<feature type="transmembrane region" description="Helical" evidence="9">
    <location>
        <begin position="238"/>
        <end position="263"/>
    </location>
</feature>
<dbReference type="Proteomes" id="UP000062833">
    <property type="component" value="Chromosome"/>
</dbReference>
<dbReference type="Pfam" id="PF00535">
    <property type="entry name" value="Glycos_transf_2"/>
    <property type="match status" value="1"/>
</dbReference>
<comment type="similarity">
    <text evidence="1">Belongs to the glycosyltransferase 2 family.</text>
</comment>
<feature type="domain" description="Glycosyltransferase 2-like" evidence="10">
    <location>
        <begin position="12"/>
        <end position="155"/>
    </location>
</feature>
<keyword evidence="2" id="KW-1003">Cell membrane</keyword>
<dbReference type="InterPro" id="IPR001173">
    <property type="entry name" value="Glyco_trans_2-like"/>
</dbReference>
<dbReference type="SUPFAM" id="SSF53448">
    <property type="entry name" value="Nucleotide-diphospho-sugar transferases"/>
    <property type="match status" value="1"/>
</dbReference>
<name>A0A0M3UGF9_9MICC</name>
<dbReference type="GO" id="GO:0016757">
    <property type="term" value="F:glycosyltransferase activity"/>
    <property type="evidence" value="ECO:0007669"/>
    <property type="project" value="UniProtKB-KW"/>
</dbReference>
<keyword evidence="4 11" id="KW-0808">Transferase</keyword>
<dbReference type="RefSeq" id="WP_062007226.1">
    <property type="nucleotide sequence ID" value="NZ_CP012677.1"/>
</dbReference>
<dbReference type="InterPro" id="IPR029044">
    <property type="entry name" value="Nucleotide-diphossugar_trans"/>
</dbReference>
<dbReference type="PANTHER" id="PTHR48090:SF3">
    <property type="entry name" value="UNDECAPRENYL-PHOSPHATE 4-DEOXY-4-FORMAMIDO-L-ARABINOSE TRANSFERASE"/>
    <property type="match status" value="1"/>
</dbReference>
<protein>
    <submittedName>
        <fullName evidence="11">Family 2 glycosyl transferase</fullName>
    </submittedName>
</protein>
<keyword evidence="5 9" id="KW-0812">Transmembrane</keyword>
<dbReference type="Gene3D" id="3.90.550.10">
    <property type="entry name" value="Spore Coat Polysaccharide Biosynthesis Protein SpsA, Chain A"/>
    <property type="match status" value="1"/>
</dbReference>
<dbReference type="EMBL" id="CP012677">
    <property type="protein sequence ID" value="ALE92679.1"/>
    <property type="molecule type" value="Genomic_DNA"/>
</dbReference>
<dbReference type="InterPro" id="IPR050256">
    <property type="entry name" value="Glycosyltransferase_2"/>
</dbReference>